<protein>
    <submittedName>
        <fullName evidence="2">Uncharacterized protein</fullName>
    </submittedName>
</protein>
<organism evidence="2">
    <name type="scientific">Cacopsylla melanoneura</name>
    <dbReference type="NCBI Taxonomy" id="428564"/>
    <lineage>
        <taxon>Eukaryota</taxon>
        <taxon>Metazoa</taxon>
        <taxon>Ecdysozoa</taxon>
        <taxon>Arthropoda</taxon>
        <taxon>Hexapoda</taxon>
        <taxon>Insecta</taxon>
        <taxon>Pterygota</taxon>
        <taxon>Neoptera</taxon>
        <taxon>Paraneoptera</taxon>
        <taxon>Hemiptera</taxon>
        <taxon>Sternorrhyncha</taxon>
        <taxon>Psylloidea</taxon>
        <taxon>Psyllidae</taxon>
        <taxon>Psyllinae</taxon>
        <taxon>Cacopsylla</taxon>
    </lineage>
</organism>
<name>A0A8D8XGC3_9HEMI</name>
<dbReference type="EMBL" id="HBUF01327540">
    <property type="protein sequence ID" value="CAG6696178.1"/>
    <property type="molecule type" value="Transcribed_RNA"/>
</dbReference>
<sequence>MVHRTRGMVNNKAERRWYTQKDRGDMIHRRTEEDDPQKDRGEMLYRKTERRCYIHIEIKRGDGTQKDIEEIVHRNKEGIWYIGIQRGDGSYKFRGKMVHSKTVGRW</sequence>
<proteinExistence type="predicted"/>
<accession>A0A8D8XGC3</accession>
<evidence type="ECO:0000313" key="2">
    <source>
        <dbReference type="EMBL" id="CAG6696178.1"/>
    </source>
</evidence>
<dbReference type="AlphaFoldDB" id="A0A8D8XGC3"/>
<feature type="compositionally biased region" description="Basic and acidic residues" evidence="1">
    <location>
        <begin position="12"/>
        <end position="42"/>
    </location>
</feature>
<feature type="region of interest" description="Disordered" evidence="1">
    <location>
        <begin position="1"/>
        <end position="42"/>
    </location>
</feature>
<reference evidence="2" key="1">
    <citation type="submission" date="2021-05" db="EMBL/GenBank/DDBJ databases">
        <authorList>
            <person name="Alioto T."/>
            <person name="Alioto T."/>
            <person name="Gomez Garrido J."/>
        </authorList>
    </citation>
    <scope>NUCLEOTIDE SEQUENCE</scope>
</reference>
<evidence type="ECO:0000256" key="1">
    <source>
        <dbReference type="SAM" id="MobiDB-lite"/>
    </source>
</evidence>